<proteinExistence type="predicted"/>
<reference evidence="5" key="3">
    <citation type="journal article" date="2019" name="Int. J. Syst. Evol. Microbiol.">
        <title>The Global Catalogue of Microorganisms (GCM) 10K type strain sequencing project: providing services to taxonomists for standard genome sequencing and annotation.</title>
        <authorList>
            <consortium name="The Broad Institute Genomics Platform"/>
            <consortium name="The Broad Institute Genome Sequencing Center for Infectious Disease"/>
            <person name="Wu L."/>
            <person name="Ma J."/>
        </authorList>
    </citation>
    <scope>NUCLEOTIDE SEQUENCE [LARGE SCALE GENOMIC DNA]</scope>
    <source>
        <strain evidence="5">JCM 10664</strain>
    </source>
</reference>
<keyword evidence="5" id="KW-1185">Reference proteome</keyword>
<dbReference type="EMBL" id="BMMT01000008">
    <property type="protein sequence ID" value="GGI88842.1"/>
    <property type="molecule type" value="Genomic_DNA"/>
</dbReference>
<protein>
    <submittedName>
        <fullName evidence="2 3">N-acetyltransferase</fullName>
    </submittedName>
</protein>
<organism evidence="3 4">
    <name type="scientific">Saccharopolyspora thermophila</name>
    <dbReference type="NCBI Taxonomy" id="89367"/>
    <lineage>
        <taxon>Bacteria</taxon>
        <taxon>Bacillati</taxon>
        <taxon>Actinomycetota</taxon>
        <taxon>Actinomycetes</taxon>
        <taxon>Pseudonocardiales</taxon>
        <taxon>Pseudonocardiaceae</taxon>
        <taxon>Saccharopolyspora</taxon>
    </lineage>
</organism>
<dbReference type="Proteomes" id="UP000597989">
    <property type="component" value="Unassembled WGS sequence"/>
</dbReference>
<dbReference type="CDD" id="cd04301">
    <property type="entry name" value="NAT_SF"/>
    <property type="match status" value="1"/>
</dbReference>
<dbReference type="Pfam" id="PF00583">
    <property type="entry name" value="Acetyltransf_1"/>
    <property type="match status" value="1"/>
</dbReference>
<dbReference type="Gene3D" id="3.40.630.30">
    <property type="match status" value="1"/>
</dbReference>
<evidence type="ECO:0000259" key="1">
    <source>
        <dbReference type="PROSITE" id="PS51186"/>
    </source>
</evidence>
<evidence type="ECO:0000313" key="5">
    <source>
        <dbReference type="Proteomes" id="UP001500220"/>
    </source>
</evidence>
<gene>
    <name evidence="2" type="ORF">GCM10009545_00390</name>
    <name evidence="3" type="ORF">GCM10011581_27450</name>
</gene>
<dbReference type="AlphaFoldDB" id="A0A917JVB2"/>
<reference evidence="3 4" key="2">
    <citation type="journal article" date="2014" name="Int. J. Syst. Evol. Microbiol.">
        <title>Complete genome sequence of Corynebacterium casei LMG S-19264T (=DSM 44701T), isolated from a smear-ripened cheese.</title>
        <authorList>
            <consortium name="US DOE Joint Genome Institute (JGI-PGF)"/>
            <person name="Walter F."/>
            <person name="Albersmeier A."/>
            <person name="Kalinowski J."/>
            <person name="Ruckert C."/>
        </authorList>
    </citation>
    <scope>NUCLEOTIDE SEQUENCE [LARGE SCALE GENOMIC DNA]</scope>
    <source>
        <strain evidence="3 4">CGMCC 4.7206</strain>
    </source>
</reference>
<evidence type="ECO:0000313" key="3">
    <source>
        <dbReference type="EMBL" id="GGI88842.1"/>
    </source>
</evidence>
<evidence type="ECO:0000313" key="4">
    <source>
        <dbReference type="Proteomes" id="UP000597989"/>
    </source>
</evidence>
<evidence type="ECO:0000313" key="2">
    <source>
        <dbReference type="EMBL" id="GAA0502734.1"/>
    </source>
</evidence>
<dbReference type="EMBL" id="BAAAHC010000001">
    <property type="protein sequence ID" value="GAA0502734.1"/>
    <property type="molecule type" value="Genomic_DNA"/>
</dbReference>
<feature type="domain" description="N-acetyltransferase" evidence="1">
    <location>
        <begin position="21"/>
        <end position="161"/>
    </location>
</feature>
<dbReference type="GO" id="GO:0016747">
    <property type="term" value="F:acyltransferase activity, transferring groups other than amino-acyl groups"/>
    <property type="evidence" value="ECO:0007669"/>
    <property type="project" value="InterPro"/>
</dbReference>
<reference evidence="2" key="5">
    <citation type="submission" date="2023-12" db="EMBL/GenBank/DDBJ databases">
        <authorList>
            <person name="Sun Q."/>
            <person name="Inoue M."/>
        </authorList>
    </citation>
    <scope>NUCLEOTIDE SEQUENCE</scope>
    <source>
        <strain evidence="2">JCM 10664</strain>
    </source>
</reference>
<dbReference type="Proteomes" id="UP001500220">
    <property type="component" value="Unassembled WGS sequence"/>
</dbReference>
<reference evidence="3" key="4">
    <citation type="submission" date="2020-09" db="EMBL/GenBank/DDBJ databases">
        <authorList>
            <person name="Sun Q."/>
            <person name="Zhou Y."/>
        </authorList>
    </citation>
    <scope>NUCLEOTIDE SEQUENCE</scope>
    <source>
        <strain evidence="3">CGMCC 4.7206</strain>
    </source>
</reference>
<dbReference type="InterPro" id="IPR000182">
    <property type="entry name" value="GNAT_dom"/>
</dbReference>
<comment type="caution">
    <text evidence="3">The sequence shown here is derived from an EMBL/GenBank/DDBJ whole genome shotgun (WGS) entry which is preliminary data.</text>
</comment>
<dbReference type="PROSITE" id="PS51186">
    <property type="entry name" value="GNAT"/>
    <property type="match status" value="1"/>
</dbReference>
<reference evidence="2" key="1">
    <citation type="journal article" date="2014" name="Int. J. Syst. Evol. Microbiol.">
        <title>Complete genome of a new Firmicutes species belonging to the dominant human colonic microbiota ('Ruminococcus bicirculans') reveals two chromosomes and a selective capacity to utilize plant glucans.</title>
        <authorList>
            <consortium name="NISC Comparative Sequencing Program"/>
            <person name="Wegmann U."/>
            <person name="Louis P."/>
            <person name="Goesmann A."/>
            <person name="Henrissat B."/>
            <person name="Duncan S.H."/>
            <person name="Flint H.J."/>
        </authorList>
    </citation>
    <scope>NUCLEOTIDE SEQUENCE</scope>
    <source>
        <strain evidence="2">JCM 10664</strain>
    </source>
</reference>
<sequence length="161" mass="18099">MTFVEMTARDQLVPADPVPGLALAQVDRDAPLVTELLARVGAPYGWPSASRTPEQWDRWFAQCPNRTFWLLSFQDEPAGTVVYDLHPGNEVEIEIFGLLPEFVGKGLGGSALTLAVERAWELIPEVSRVWLHTSSQDHPRALPNYHRRGFRTYTTQEGERG</sequence>
<dbReference type="InterPro" id="IPR016181">
    <property type="entry name" value="Acyl_CoA_acyltransferase"/>
</dbReference>
<dbReference type="SUPFAM" id="SSF55729">
    <property type="entry name" value="Acyl-CoA N-acyltransferases (Nat)"/>
    <property type="match status" value="1"/>
</dbReference>
<name>A0A917JVB2_9PSEU</name>
<accession>A0A917JVB2</accession>